<dbReference type="STRING" id="6669.E9G0H1"/>
<dbReference type="Gene3D" id="3.90.70.10">
    <property type="entry name" value="Cysteine proteinases"/>
    <property type="match status" value="1"/>
</dbReference>
<dbReference type="InterPro" id="IPR000668">
    <property type="entry name" value="Peptidase_C1A_C"/>
</dbReference>
<dbReference type="InterPro" id="IPR000169">
    <property type="entry name" value="Pept_cys_AS"/>
</dbReference>
<dbReference type="InterPro" id="IPR039417">
    <property type="entry name" value="Peptidase_C1A_papain-like"/>
</dbReference>
<feature type="domain" description="Peptidase C1A papain C-terminal" evidence="6">
    <location>
        <begin position="2"/>
        <end position="214"/>
    </location>
</feature>
<dbReference type="PRINTS" id="PR00705">
    <property type="entry name" value="PAPAIN"/>
</dbReference>
<sequence length="216" mass="24118">MKFDYRTDNCMAAVKDQKKCGSCWAFAAVAPIEFNYCKKHKQTPIVLSEQQLVDCDLIDGGCTKGGWHTMAWKYIKLSGGITRQSLYPYTATRNVCPRWFWYSVAGAQVFKFSYVPTQNAEQMQVALQKHGPLAVAIAVANSFFSYRDGVYDAADCDSVNVNHAVVVVGWGSGDGIDYWIVRNSWGTGWGLSGYVLIKRGVNKCQIESYPAYVVPF</sequence>
<dbReference type="PROSITE" id="PS00640">
    <property type="entry name" value="THIOL_PROTEASE_ASN"/>
    <property type="match status" value="1"/>
</dbReference>
<evidence type="ECO:0000256" key="2">
    <source>
        <dbReference type="ARBA" id="ARBA00022670"/>
    </source>
</evidence>
<gene>
    <name evidence="7" type="ORF">DAPPUDRAFT_312327</name>
</gene>
<evidence type="ECO:0000313" key="8">
    <source>
        <dbReference type="Proteomes" id="UP000000305"/>
    </source>
</evidence>
<dbReference type="Proteomes" id="UP000000305">
    <property type="component" value="Unassembled WGS sequence"/>
</dbReference>
<organism evidence="7 8">
    <name type="scientific">Daphnia pulex</name>
    <name type="common">Water flea</name>
    <dbReference type="NCBI Taxonomy" id="6669"/>
    <lineage>
        <taxon>Eukaryota</taxon>
        <taxon>Metazoa</taxon>
        <taxon>Ecdysozoa</taxon>
        <taxon>Arthropoda</taxon>
        <taxon>Crustacea</taxon>
        <taxon>Branchiopoda</taxon>
        <taxon>Diplostraca</taxon>
        <taxon>Cladocera</taxon>
        <taxon>Anomopoda</taxon>
        <taxon>Daphniidae</taxon>
        <taxon>Daphnia</taxon>
    </lineage>
</organism>
<keyword evidence="8" id="KW-1185">Reference proteome</keyword>
<dbReference type="CDD" id="cd02248">
    <property type="entry name" value="Peptidase_C1A"/>
    <property type="match status" value="1"/>
</dbReference>
<evidence type="ECO:0000259" key="6">
    <source>
        <dbReference type="SMART" id="SM00645"/>
    </source>
</evidence>
<dbReference type="KEGG" id="dpx:DAPPUDRAFT_312327"/>
<evidence type="ECO:0000313" key="7">
    <source>
        <dbReference type="EMBL" id="EFX87402.1"/>
    </source>
</evidence>
<proteinExistence type="inferred from homology"/>
<dbReference type="AlphaFoldDB" id="E9G0H1"/>
<dbReference type="SMART" id="SM00645">
    <property type="entry name" value="Pept_C1"/>
    <property type="match status" value="1"/>
</dbReference>
<dbReference type="OrthoDB" id="6372601at2759"/>
<protein>
    <recommendedName>
        <fullName evidence="6">Peptidase C1A papain C-terminal domain-containing protein</fullName>
    </recommendedName>
</protein>
<name>E9G0H1_DAPPU</name>
<dbReference type="PANTHER" id="PTHR12411">
    <property type="entry name" value="CYSTEINE PROTEASE FAMILY C1-RELATED"/>
    <property type="match status" value="1"/>
</dbReference>
<dbReference type="SUPFAM" id="SSF54001">
    <property type="entry name" value="Cysteine proteinases"/>
    <property type="match status" value="1"/>
</dbReference>
<evidence type="ECO:0000256" key="4">
    <source>
        <dbReference type="ARBA" id="ARBA00022807"/>
    </source>
</evidence>
<accession>E9G0H1</accession>
<dbReference type="GO" id="GO:0005764">
    <property type="term" value="C:lysosome"/>
    <property type="evidence" value="ECO:0000318"/>
    <property type="project" value="GO_Central"/>
</dbReference>
<dbReference type="InParanoid" id="E9G0H1"/>
<dbReference type="InterPro" id="IPR025661">
    <property type="entry name" value="Pept_asp_AS"/>
</dbReference>
<dbReference type="GO" id="GO:0004197">
    <property type="term" value="F:cysteine-type endopeptidase activity"/>
    <property type="evidence" value="ECO:0000318"/>
    <property type="project" value="GO_Central"/>
</dbReference>
<dbReference type="Pfam" id="PF00112">
    <property type="entry name" value="Peptidase_C1"/>
    <property type="match status" value="1"/>
</dbReference>
<dbReference type="InterPro" id="IPR038765">
    <property type="entry name" value="Papain-like_cys_pep_sf"/>
</dbReference>
<dbReference type="InterPro" id="IPR013128">
    <property type="entry name" value="Peptidase_C1A"/>
</dbReference>
<dbReference type="OMA" id="EPECNDE"/>
<dbReference type="GO" id="GO:0005615">
    <property type="term" value="C:extracellular space"/>
    <property type="evidence" value="ECO:0000318"/>
    <property type="project" value="GO_Central"/>
</dbReference>
<dbReference type="EMBL" id="GL732528">
    <property type="protein sequence ID" value="EFX87402.1"/>
    <property type="molecule type" value="Genomic_DNA"/>
</dbReference>
<dbReference type="GO" id="GO:0051603">
    <property type="term" value="P:proteolysis involved in protein catabolic process"/>
    <property type="evidence" value="ECO:0000318"/>
    <property type="project" value="GO_Central"/>
</dbReference>
<evidence type="ECO:0000256" key="5">
    <source>
        <dbReference type="ARBA" id="ARBA00023157"/>
    </source>
</evidence>
<keyword evidence="5" id="KW-1015">Disulfide bond</keyword>
<keyword evidence="4" id="KW-0788">Thiol protease</keyword>
<dbReference type="FunCoup" id="E9G0H1">
    <property type="interactions" value="106"/>
</dbReference>
<evidence type="ECO:0000256" key="1">
    <source>
        <dbReference type="ARBA" id="ARBA00008455"/>
    </source>
</evidence>
<keyword evidence="3" id="KW-0378">Hydrolase</keyword>
<dbReference type="HOGENOM" id="CLU_012184_8_1_1"/>
<evidence type="ECO:0000256" key="3">
    <source>
        <dbReference type="ARBA" id="ARBA00022801"/>
    </source>
</evidence>
<comment type="similarity">
    <text evidence="1">Belongs to the peptidase C1 family.</text>
</comment>
<reference evidence="7 8" key="1">
    <citation type="journal article" date="2011" name="Science">
        <title>The ecoresponsive genome of Daphnia pulex.</title>
        <authorList>
            <person name="Colbourne J.K."/>
            <person name="Pfrender M.E."/>
            <person name="Gilbert D."/>
            <person name="Thomas W.K."/>
            <person name="Tucker A."/>
            <person name="Oakley T.H."/>
            <person name="Tokishita S."/>
            <person name="Aerts A."/>
            <person name="Arnold G.J."/>
            <person name="Basu M.K."/>
            <person name="Bauer D.J."/>
            <person name="Caceres C.E."/>
            <person name="Carmel L."/>
            <person name="Casola C."/>
            <person name="Choi J.H."/>
            <person name="Detter J.C."/>
            <person name="Dong Q."/>
            <person name="Dusheyko S."/>
            <person name="Eads B.D."/>
            <person name="Frohlich T."/>
            <person name="Geiler-Samerotte K.A."/>
            <person name="Gerlach D."/>
            <person name="Hatcher P."/>
            <person name="Jogdeo S."/>
            <person name="Krijgsveld J."/>
            <person name="Kriventseva E.V."/>
            <person name="Kultz D."/>
            <person name="Laforsch C."/>
            <person name="Lindquist E."/>
            <person name="Lopez J."/>
            <person name="Manak J.R."/>
            <person name="Muller J."/>
            <person name="Pangilinan J."/>
            <person name="Patwardhan R.P."/>
            <person name="Pitluck S."/>
            <person name="Pritham E.J."/>
            <person name="Rechtsteiner A."/>
            <person name="Rho M."/>
            <person name="Rogozin I.B."/>
            <person name="Sakarya O."/>
            <person name="Salamov A."/>
            <person name="Schaack S."/>
            <person name="Shapiro H."/>
            <person name="Shiga Y."/>
            <person name="Skalitzky C."/>
            <person name="Smith Z."/>
            <person name="Souvorov A."/>
            <person name="Sung W."/>
            <person name="Tang Z."/>
            <person name="Tsuchiya D."/>
            <person name="Tu H."/>
            <person name="Vos H."/>
            <person name="Wang M."/>
            <person name="Wolf Y.I."/>
            <person name="Yamagata H."/>
            <person name="Yamada T."/>
            <person name="Ye Y."/>
            <person name="Shaw J.R."/>
            <person name="Andrews J."/>
            <person name="Crease T.J."/>
            <person name="Tang H."/>
            <person name="Lucas S.M."/>
            <person name="Robertson H.M."/>
            <person name="Bork P."/>
            <person name="Koonin E.V."/>
            <person name="Zdobnov E.M."/>
            <person name="Grigoriev I.V."/>
            <person name="Lynch M."/>
            <person name="Boore J.L."/>
        </authorList>
    </citation>
    <scope>NUCLEOTIDE SEQUENCE [LARGE SCALE GENOMIC DNA]</scope>
</reference>
<dbReference type="PROSITE" id="PS00139">
    <property type="entry name" value="THIOL_PROTEASE_CYS"/>
    <property type="match status" value="1"/>
</dbReference>
<dbReference type="InterPro" id="IPR025660">
    <property type="entry name" value="Pept_his_AS"/>
</dbReference>
<dbReference type="eggNOG" id="KOG1543">
    <property type="taxonomic scope" value="Eukaryota"/>
</dbReference>
<keyword evidence="2" id="KW-0645">Protease</keyword>
<dbReference type="PROSITE" id="PS00639">
    <property type="entry name" value="THIOL_PROTEASE_HIS"/>
    <property type="match status" value="1"/>
</dbReference>